<evidence type="ECO:0000256" key="4">
    <source>
        <dbReference type="PIRSR" id="PIRSR605754-1"/>
    </source>
</evidence>
<dbReference type="EMBL" id="AODG01000015">
    <property type="protein sequence ID" value="EUJ26637.1"/>
    <property type="molecule type" value="Genomic_DNA"/>
</dbReference>
<gene>
    <name evidence="7" type="ORF">LMUR_12556</name>
</gene>
<name>A0A829R3Q3_LISGR</name>
<dbReference type="GO" id="GO:0006508">
    <property type="term" value="P:proteolysis"/>
    <property type="evidence" value="ECO:0007669"/>
    <property type="project" value="UniProtKB-KW"/>
</dbReference>
<dbReference type="InterPro" id="IPR005754">
    <property type="entry name" value="Sortase"/>
</dbReference>
<accession>A0A829R3Q3</accession>
<evidence type="ECO:0000256" key="5">
    <source>
        <dbReference type="SAM" id="MobiDB-lite"/>
    </source>
</evidence>
<evidence type="ECO:0000256" key="1">
    <source>
        <dbReference type="ARBA" id="ARBA00022670"/>
    </source>
</evidence>
<proteinExistence type="predicted"/>
<dbReference type="InterPro" id="IPR042007">
    <property type="entry name" value="Sortase_A"/>
</dbReference>
<comment type="caution">
    <text evidence="7">The sequence shown here is derived from an EMBL/GenBank/DDBJ whole genome shotgun (WGS) entry which is preliminary data.</text>
</comment>
<keyword evidence="3" id="KW-0788">Thiol protease</keyword>
<protein>
    <submittedName>
        <fullName evidence="7">Sortase</fullName>
    </submittedName>
</protein>
<evidence type="ECO:0000256" key="6">
    <source>
        <dbReference type="SAM" id="SignalP"/>
    </source>
</evidence>
<organism evidence="7 8">
    <name type="scientific">Listeria grayi FSL F6-1183</name>
    <dbReference type="NCBI Taxonomy" id="1265827"/>
    <lineage>
        <taxon>Bacteria</taxon>
        <taxon>Bacillati</taxon>
        <taxon>Bacillota</taxon>
        <taxon>Bacilli</taxon>
        <taxon>Bacillales</taxon>
        <taxon>Listeriaceae</taxon>
        <taxon>Listeria</taxon>
    </lineage>
</organism>
<evidence type="ECO:0000313" key="8">
    <source>
        <dbReference type="Proteomes" id="UP000019251"/>
    </source>
</evidence>
<reference evidence="7 8" key="1">
    <citation type="submission" date="2012-12" db="EMBL/GenBank/DDBJ databases">
        <title>Novel taxa of Listeriaceae from agricultural environments in the United States.</title>
        <authorList>
            <person name="den Bakker H.C."/>
            <person name="Allred A."/>
            <person name="Warchocki S."/>
            <person name="Wright E.M."/>
            <person name="Burrell A."/>
            <person name="Nightingale K.K."/>
            <person name="Kephart D."/>
            <person name="Wiedmann M."/>
        </authorList>
    </citation>
    <scope>NUCLEOTIDE SEQUENCE [LARGE SCALE GENOMIC DNA]</scope>
    <source>
        <strain evidence="7 8">FSL F6-1183</strain>
    </source>
</reference>
<keyword evidence="2" id="KW-0378">Hydrolase</keyword>
<keyword evidence="6" id="KW-0732">Signal</keyword>
<dbReference type="CDD" id="cd06165">
    <property type="entry name" value="Sortase_A"/>
    <property type="match status" value="1"/>
</dbReference>
<evidence type="ECO:0000313" key="7">
    <source>
        <dbReference type="EMBL" id="EUJ26637.1"/>
    </source>
</evidence>
<dbReference type="Proteomes" id="UP000019251">
    <property type="component" value="Unassembled WGS sequence"/>
</dbReference>
<feature type="active site" description="Proton donor/acceptor" evidence="4">
    <location>
        <position position="141"/>
    </location>
</feature>
<feature type="active site" description="Acyl-thioester intermediate" evidence="4">
    <location>
        <position position="202"/>
    </location>
</feature>
<dbReference type="RefSeq" id="WP_052009265.1">
    <property type="nucleotide sequence ID" value="NZ_AODG01000015.1"/>
</dbReference>
<evidence type="ECO:0000256" key="2">
    <source>
        <dbReference type="ARBA" id="ARBA00022801"/>
    </source>
</evidence>
<dbReference type="AlphaFoldDB" id="A0A829R3Q3"/>
<dbReference type="Gene3D" id="2.40.260.10">
    <property type="entry name" value="Sortase"/>
    <property type="match status" value="1"/>
</dbReference>
<dbReference type="Pfam" id="PF04203">
    <property type="entry name" value="Sortase"/>
    <property type="match status" value="1"/>
</dbReference>
<feature type="chain" id="PRO_5032455837" evidence="6">
    <location>
        <begin position="29"/>
        <end position="220"/>
    </location>
</feature>
<feature type="compositionally biased region" description="Basic and acidic residues" evidence="5">
    <location>
        <begin position="58"/>
        <end position="70"/>
    </location>
</feature>
<dbReference type="NCBIfam" id="TIGR01076">
    <property type="entry name" value="sortase_fam"/>
    <property type="match status" value="1"/>
</dbReference>
<evidence type="ECO:0000256" key="3">
    <source>
        <dbReference type="ARBA" id="ARBA00022807"/>
    </source>
</evidence>
<sequence>MRKNKKRWILLLLLVALLLTLGMGGLFAYQDHQHAKDKETYQKVMKQAAQKQSSISDKPAKRPDPSKTVKVERPTMKDLQAFSQTKAYQQAIINKIGSISIPDFELVLPIIQETTNAHLKAGVTTYNDTKLGKGNFVLLGHNMGEQGILFSDVPTLKKGDALNVTVGTETKRYQVSKKKVVKYTDGTALLPTKNEQLTLITCDKGTATDYRVVITALPMD</sequence>
<dbReference type="InterPro" id="IPR023365">
    <property type="entry name" value="Sortase_dom-sf"/>
</dbReference>
<dbReference type="GO" id="GO:0008234">
    <property type="term" value="F:cysteine-type peptidase activity"/>
    <property type="evidence" value="ECO:0007669"/>
    <property type="project" value="UniProtKB-KW"/>
</dbReference>
<keyword evidence="1" id="KW-0645">Protease</keyword>
<feature type="region of interest" description="Disordered" evidence="5">
    <location>
        <begin position="46"/>
        <end position="70"/>
    </location>
</feature>
<feature type="signal peptide" evidence="6">
    <location>
        <begin position="1"/>
        <end position="28"/>
    </location>
</feature>
<dbReference type="SUPFAM" id="SSF63817">
    <property type="entry name" value="Sortase"/>
    <property type="match status" value="1"/>
</dbReference>